<evidence type="ECO:0000256" key="4">
    <source>
        <dbReference type="ARBA" id="ARBA00022679"/>
    </source>
</evidence>
<accession>A0A917MK61</accession>
<evidence type="ECO:0000256" key="7">
    <source>
        <dbReference type="ARBA" id="ARBA00023136"/>
    </source>
</evidence>
<evidence type="ECO:0000256" key="6">
    <source>
        <dbReference type="ARBA" id="ARBA00022989"/>
    </source>
</evidence>
<evidence type="ECO:0000256" key="2">
    <source>
        <dbReference type="ARBA" id="ARBA00022475"/>
    </source>
</evidence>
<keyword evidence="7 9" id="KW-0472">Membrane</keyword>
<evidence type="ECO:0000259" key="10">
    <source>
        <dbReference type="Pfam" id="PF02366"/>
    </source>
</evidence>
<feature type="transmembrane region" description="Helical" evidence="9">
    <location>
        <begin position="276"/>
        <end position="295"/>
    </location>
</feature>
<gene>
    <name evidence="11" type="ORF">GCM10007036_26620</name>
</gene>
<dbReference type="GO" id="GO:0009103">
    <property type="term" value="P:lipopolysaccharide biosynthetic process"/>
    <property type="evidence" value="ECO:0007669"/>
    <property type="project" value="TreeGrafter"/>
</dbReference>
<sequence length="703" mass="73393">MFPARAASRLKRVGNPGESLYGSARAASAREGRLSLSRGLAEVAMSTPPLIERLFGFVEASHARAVAALLLACLVLFAPGLRSLPPMDRDEPRFAQATKQMLETRDPVDIRFQGEARHKKPVGIYWMQAAAVSAGEALGVPEARTTIWLYRLPSALGAIMAVLFTYAAAAALTTRRAAFVAALLFSAVILLGVEARLAKTDAVIAATVAITMAALARVYMNQDDRTWRLSWGWFAAFWIAMGVGVLVKGPITPAVVGLAALVLSIADRRIGWLGRLRPLPGFAILILIVAPWFVAITMKSGVAFFQEAVGQDMLAKVGSGKESHGAPPGTYLAAFLGTGWPLAPFFLLALPFVWRARRTPTVLFAIAWALPMWIVFELVPTKLPHYVLPLYPALAILTALAAEEGALAMRGWGPKAAAGLLPLLALALLAAVTAGFVLYERTIPIVALLLLLAAFGVAIAAWRSTMDGLFGTAAVQAVAASAVVAWGAYAFAVPQFRTVAISPRLVAAVQAAERAGACRGPELATAGFREPSLVFLSGTNLTMTDGAGAAQFLAGPGCRAVFVVSAMEPQFIEAARNAGLIARLSDRVQGLNLNGGRKLDIGVYWRQETPAASVPPAAGPAAPAADPARPIEDLKPAPEAAPAAPVEATPSPPPSPAAPVQDTPAPSAPPAEPEKPAGTPPAAEAPPPVDPVKAAPADAPKAP</sequence>
<proteinExistence type="predicted"/>
<feature type="compositionally biased region" description="Low complexity" evidence="8">
    <location>
        <begin position="612"/>
        <end position="628"/>
    </location>
</feature>
<feature type="compositionally biased region" description="Low complexity" evidence="8">
    <location>
        <begin position="637"/>
        <end position="649"/>
    </location>
</feature>
<feature type="transmembrane region" description="Helical" evidence="9">
    <location>
        <begin position="445"/>
        <end position="462"/>
    </location>
</feature>
<dbReference type="InterPro" id="IPR003342">
    <property type="entry name" value="ArnT-like_N"/>
</dbReference>
<dbReference type="PANTHER" id="PTHR33908:SF3">
    <property type="entry name" value="UNDECAPRENYL PHOSPHATE-ALPHA-4-AMINO-4-DEOXY-L-ARABINOSE ARABINOSYL TRANSFERASE"/>
    <property type="match status" value="1"/>
</dbReference>
<keyword evidence="5 9" id="KW-0812">Transmembrane</keyword>
<keyword evidence="2" id="KW-1003">Cell membrane</keyword>
<dbReference type="GO" id="GO:0016763">
    <property type="term" value="F:pentosyltransferase activity"/>
    <property type="evidence" value="ECO:0007669"/>
    <property type="project" value="TreeGrafter"/>
</dbReference>
<dbReference type="InterPro" id="IPR050297">
    <property type="entry name" value="LipidA_mod_glycosyltrf_83"/>
</dbReference>
<evidence type="ECO:0000256" key="3">
    <source>
        <dbReference type="ARBA" id="ARBA00022676"/>
    </source>
</evidence>
<evidence type="ECO:0000313" key="11">
    <source>
        <dbReference type="EMBL" id="GGH21951.1"/>
    </source>
</evidence>
<dbReference type="GO" id="GO:0005886">
    <property type="term" value="C:plasma membrane"/>
    <property type="evidence" value="ECO:0007669"/>
    <property type="project" value="UniProtKB-SubCell"/>
</dbReference>
<comment type="subcellular location">
    <subcellularLocation>
        <location evidence="1">Cell membrane</location>
        <topology evidence="1">Multi-pass membrane protein</topology>
    </subcellularLocation>
</comment>
<dbReference type="PANTHER" id="PTHR33908">
    <property type="entry name" value="MANNOSYLTRANSFERASE YKCB-RELATED"/>
    <property type="match status" value="1"/>
</dbReference>
<evidence type="ECO:0000256" key="8">
    <source>
        <dbReference type="SAM" id="MobiDB-lite"/>
    </source>
</evidence>
<keyword evidence="6 9" id="KW-1133">Transmembrane helix</keyword>
<reference evidence="11" key="2">
    <citation type="submission" date="2020-09" db="EMBL/GenBank/DDBJ databases">
        <authorList>
            <person name="Sun Q."/>
            <person name="Zhou Y."/>
        </authorList>
    </citation>
    <scope>NUCLEOTIDE SEQUENCE</scope>
    <source>
        <strain evidence="11">CGMCC 1.12214</strain>
    </source>
</reference>
<feature type="transmembrane region" description="Helical" evidence="9">
    <location>
        <begin position="202"/>
        <end position="219"/>
    </location>
</feature>
<evidence type="ECO:0000256" key="5">
    <source>
        <dbReference type="ARBA" id="ARBA00022692"/>
    </source>
</evidence>
<feature type="transmembrane region" description="Helical" evidence="9">
    <location>
        <begin position="469"/>
        <end position="492"/>
    </location>
</feature>
<feature type="domain" description="ArnT-like N-terminal" evidence="10">
    <location>
        <begin position="145"/>
        <end position="298"/>
    </location>
</feature>
<feature type="transmembrane region" description="Helical" evidence="9">
    <location>
        <begin position="177"/>
        <end position="195"/>
    </location>
</feature>
<keyword evidence="4 11" id="KW-0808">Transferase</keyword>
<feature type="transmembrane region" description="Helical" evidence="9">
    <location>
        <begin position="231"/>
        <end position="264"/>
    </location>
</feature>
<feature type="compositionally biased region" description="Low complexity" evidence="8">
    <location>
        <begin position="691"/>
        <end position="703"/>
    </location>
</feature>
<organism evidence="11 12">
    <name type="scientific">Alsobacter metallidurans</name>
    <dbReference type="NCBI Taxonomy" id="340221"/>
    <lineage>
        <taxon>Bacteria</taxon>
        <taxon>Pseudomonadati</taxon>
        <taxon>Pseudomonadota</taxon>
        <taxon>Alphaproteobacteria</taxon>
        <taxon>Hyphomicrobiales</taxon>
        <taxon>Alsobacteraceae</taxon>
        <taxon>Alsobacter</taxon>
    </lineage>
</organism>
<evidence type="ECO:0000313" key="12">
    <source>
        <dbReference type="Proteomes" id="UP000603912"/>
    </source>
</evidence>
<reference evidence="11" key="1">
    <citation type="journal article" date="2014" name="Int. J. Syst. Evol. Microbiol.">
        <title>Complete genome sequence of Corynebacterium casei LMG S-19264T (=DSM 44701T), isolated from a smear-ripened cheese.</title>
        <authorList>
            <consortium name="US DOE Joint Genome Institute (JGI-PGF)"/>
            <person name="Walter F."/>
            <person name="Albersmeier A."/>
            <person name="Kalinowski J."/>
            <person name="Ruckert C."/>
        </authorList>
    </citation>
    <scope>NUCLEOTIDE SEQUENCE</scope>
    <source>
        <strain evidence="11">CGMCC 1.12214</strain>
    </source>
</reference>
<feature type="region of interest" description="Disordered" evidence="8">
    <location>
        <begin position="612"/>
        <end position="703"/>
    </location>
</feature>
<evidence type="ECO:0000256" key="1">
    <source>
        <dbReference type="ARBA" id="ARBA00004651"/>
    </source>
</evidence>
<comment type="caution">
    <text evidence="11">The sequence shown here is derived from an EMBL/GenBank/DDBJ whole genome shotgun (WGS) entry which is preliminary data.</text>
</comment>
<dbReference type="Proteomes" id="UP000603912">
    <property type="component" value="Unassembled WGS sequence"/>
</dbReference>
<dbReference type="Pfam" id="PF02366">
    <property type="entry name" value="PMT"/>
    <property type="match status" value="1"/>
</dbReference>
<protein>
    <submittedName>
        <fullName evidence="11">Glycosyl transferase</fullName>
    </submittedName>
</protein>
<dbReference type="EMBL" id="BMES01000002">
    <property type="protein sequence ID" value="GGH21951.1"/>
    <property type="molecule type" value="Genomic_DNA"/>
</dbReference>
<name>A0A917MK61_9HYPH</name>
<dbReference type="AlphaFoldDB" id="A0A917MK61"/>
<evidence type="ECO:0000256" key="9">
    <source>
        <dbReference type="SAM" id="Phobius"/>
    </source>
</evidence>
<keyword evidence="3" id="KW-0328">Glycosyltransferase</keyword>
<feature type="transmembrane region" description="Helical" evidence="9">
    <location>
        <begin position="420"/>
        <end position="439"/>
    </location>
</feature>
<feature type="transmembrane region" description="Helical" evidence="9">
    <location>
        <begin position="361"/>
        <end position="380"/>
    </location>
</feature>
<feature type="transmembrane region" description="Helical" evidence="9">
    <location>
        <begin position="148"/>
        <end position="171"/>
    </location>
</feature>
<dbReference type="GO" id="GO:0010041">
    <property type="term" value="P:response to iron(III) ion"/>
    <property type="evidence" value="ECO:0007669"/>
    <property type="project" value="TreeGrafter"/>
</dbReference>
<dbReference type="GO" id="GO:0000030">
    <property type="term" value="F:mannosyltransferase activity"/>
    <property type="evidence" value="ECO:0007669"/>
    <property type="project" value="InterPro"/>
</dbReference>
<dbReference type="GO" id="GO:0006493">
    <property type="term" value="P:protein O-linked glycosylation"/>
    <property type="evidence" value="ECO:0007669"/>
    <property type="project" value="InterPro"/>
</dbReference>
<feature type="transmembrane region" description="Helical" evidence="9">
    <location>
        <begin position="331"/>
        <end position="354"/>
    </location>
</feature>
<keyword evidence="12" id="KW-1185">Reference proteome</keyword>